<keyword evidence="3" id="KW-1185">Reference proteome</keyword>
<dbReference type="Proteomes" id="UP000324222">
    <property type="component" value="Unassembled WGS sequence"/>
</dbReference>
<accession>A0A5B7K102</accession>
<evidence type="ECO:0000313" key="2">
    <source>
        <dbReference type="EMBL" id="MPD00620.1"/>
    </source>
</evidence>
<feature type="transmembrane region" description="Helical" evidence="1">
    <location>
        <begin position="46"/>
        <end position="65"/>
    </location>
</feature>
<protein>
    <submittedName>
        <fullName evidence="2">Uncharacterized protein</fullName>
    </submittedName>
</protein>
<comment type="caution">
    <text evidence="2">The sequence shown here is derived from an EMBL/GenBank/DDBJ whole genome shotgun (WGS) entry which is preliminary data.</text>
</comment>
<proteinExistence type="predicted"/>
<name>A0A5B7K102_PORTR</name>
<keyword evidence="1" id="KW-1133">Transmembrane helix</keyword>
<evidence type="ECO:0000256" key="1">
    <source>
        <dbReference type="SAM" id="Phobius"/>
    </source>
</evidence>
<gene>
    <name evidence="2" type="ORF">E2C01_096104</name>
</gene>
<dbReference type="OrthoDB" id="444119at2759"/>
<reference evidence="2 3" key="1">
    <citation type="submission" date="2019-05" db="EMBL/GenBank/DDBJ databases">
        <title>Another draft genome of Portunus trituberculatus and its Hox gene families provides insights of decapod evolution.</title>
        <authorList>
            <person name="Jeong J.-H."/>
            <person name="Song I."/>
            <person name="Kim S."/>
            <person name="Choi T."/>
            <person name="Kim D."/>
            <person name="Ryu S."/>
            <person name="Kim W."/>
        </authorList>
    </citation>
    <scope>NUCLEOTIDE SEQUENCE [LARGE SCALE GENOMIC DNA]</scope>
    <source>
        <tissue evidence="2">Muscle</tissue>
    </source>
</reference>
<organism evidence="2 3">
    <name type="scientific">Portunus trituberculatus</name>
    <name type="common">Swimming crab</name>
    <name type="synonym">Neptunus trituberculatus</name>
    <dbReference type="NCBI Taxonomy" id="210409"/>
    <lineage>
        <taxon>Eukaryota</taxon>
        <taxon>Metazoa</taxon>
        <taxon>Ecdysozoa</taxon>
        <taxon>Arthropoda</taxon>
        <taxon>Crustacea</taxon>
        <taxon>Multicrustacea</taxon>
        <taxon>Malacostraca</taxon>
        <taxon>Eumalacostraca</taxon>
        <taxon>Eucarida</taxon>
        <taxon>Decapoda</taxon>
        <taxon>Pleocyemata</taxon>
        <taxon>Brachyura</taxon>
        <taxon>Eubrachyura</taxon>
        <taxon>Portunoidea</taxon>
        <taxon>Portunidae</taxon>
        <taxon>Portuninae</taxon>
        <taxon>Portunus</taxon>
    </lineage>
</organism>
<dbReference type="AlphaFoldDB" id="A0A5B7K102"/>
<dbReference type="EMBL" id="VSRR010123689">
    <property type="protein sequence ID" value="MPD00620.1"/>
    <property type="molecule type" value="Genomic_DNA"/>
</dbReference>
<evidence type="ECO:0000313" key="3">
    <source>
        <dbReference type="Proteomes" id="UP000324222"/>
    </source>
</evidence>
<keyword evidence="1" id="KW-0472">Membrane</keyword>
<sequence>MVPSLLDTTLYNGVHRPQDMCGTMIDRITFVLGYPIIRQIRRKPGIHVFTSIITPFLFLTTFLSISKAIETMRLVLKSVSSVDNAEIL</sequence>
<keyword evidence="1" id="KW-0812">Transmembrane</keyword>